<dbReference type="RefSeq" id="WP_228407456.1">
    <property type="nucleotide sequence ID" value="NZ_BLLH01000002.1"/>
</dbReference>
<keyword evidence="2" id="KW-1185">Reference proteome</keyword>
<proteinExistence type="predicted"/>
<accession>A0A6A0B4U0</accession>
<dbReference type="Pfam" id="PF04221">
    <property type="entry name" value="RelB"/>
    <property type="match status" value="1"/>
</dbReference>
<evidence type="ECO:0000313" key="1">
    <source>
        <dbReference type="EMBL" id="GFH40212.1"/>
    </source>
</evidence>
<sequence length="99" mass="11334">MTTTATSIRMDDDLKQAVNEKLDALGMNFNTFVVMASKQLVAQNKLPFETTVPKPFDHEAAIKELEKLLAHSDYELNYNRDKAIPIQQVAEELARYEFE</sequence>
<gene>
    <name evidence="1" type="ORF">Hs20B_06100</name>
</gene>
<evidence type="ECO:0000313" key="2">
    <source>
        <dbReference type="Proteomes" id="UP000475928"/>
    </source>
</evidence>
<protein>
    <recommendedName>
        <fullName evidence="3">DNA-damage-inducible protein J</fullName>
    </recommendedName>
</protein>
<reference evidence="1 2" key="1">
    <citation type="submission" date="2020-02" db="EMBL/GenBank/DDBJ databases">
        <title>Draft genome sequence of Lactococcus sp. Hs20B0-1.</title>
        <authorList>
            <person name="Noda S."/>
            <person name="Yuki M."/>
            <person name="Ohkuma M."/>
        </authorList>
    </citation>
    <scope>NUCLEOTIDE SEQUENCE [LARGE SCALE GENOMIC DNA]</scope>
    <source>
        <strain evidence="1 2">Hs20B0-1</strain>
    </source>
</reference>
<dbReference type="AlphaFoldDB" id="A0A6A0B4U0"/>
<dbReference type="GO" id="GO:0006355">
    <property type="term" value="P:regulation of DNA-templated transcription"/>
    <property type="evidence" value="ECO:0007669"/>
    <property type="project" value="InterPro"/>
</dbReference>
<dbReference type="InterPro" id="IPR013321">
    <property type="entry name" value="Arc_rbn_hlx_hlx"/>
</dbReference>
<comment type="caution">
    <text evidence="1">The sequence shown here is derived from an EMBL/GenBank/DDBJ whole genome shotgun (WGS) entry which is preliminary data.</text>
</comment>
<name>A0A6A0B4U0_9LACT</name>
<dbReference type="EMBL" id="BLLH01000002">
    <property type="protein sequence ID" value="GFH40212.1"/>
    <property type="molecule type" value="Genomic_DNA"/>
</dbReference>
<dbReference type="InterPro" id="IPR007337">
    <property type="entry name" value="RelB/DinJ"/>
</dbReference>
<organism evidence="1 2">
    <name type="scientific">Pseudolactococcus insecticola</name>
    <dbReference type="NCBI Taxonomy" id="2709158"/>
    <lineage>
        <taxon>Bacteria</taxon>
        <taxon>Bacillati</taxon>
        <taxon>Bacillota</taxon>
        <taxon>Bacilli</taxon>
        <taxon>Lactobacillales</taxon>
        <taxon>Streptococcaceae</taxon>
        <taxon>Pseudolactococcus</taxon>
    </lineage>
</organism>
<dbReference type="Proteomes" id="UP000475928">
    <property type="component" value="Unassembled WGS sequence"/>
</dbReference>
<dbReference type="Gene3D" id="1.10.1220.10">
    <property type="entry name" value="Met repressor-like"/>
    <property type="match status" value="1"/>
</dbReference>
<evidence type="ECO:0008006" key="3">
    <source>
        <dbReference type="Google" id="ProtNLM"/>
    </source>
</evidence>